<evidence type="ECO:0000256" key="4">
    <source>
        <dbReference type="ARBA" id="ARBA00023136"/>
    </source>
</evidence>
<keyword evidence="3 5" id="KW-1133">Transmembrane helix</keyword>
<dbReference type="Proteomes" id="UP000007110">
    <property type="component" value="Unassembled WGS sequence"/>
</dbReference>
<dbReference type="RefSeq" id="XP_011660876.1">
    <property type="nucleotide sequence ID" value="XM_011662574.2"/>
</dbReference>
<evidence type="ECO:0000256" key="1">
    <source>
        <dbReference type="ARBA" id="ARBA00004370"/>
    </source>
</evidence>
<organism evidence="7 8">
    <name type="scientific">Strongylocentrotus purpuratus</name>
    <name type="common">Purple sea urchin</name>
    <dbReference type="NCBI Taxonomy" id="7668"/>
    <lineage>
        <taxon>Eukaryota</taxon>
        <taxon>Metazoa</taxon>
        <taxon>Echinodermata</taxon>
        <taxon>Eleutherozoa</taxon>
        <taxon>Echinozoa</taxon>
        <taxon>Echinoidea</taxon>
        <taxon>Euechinoidea</taxon>
        <taxon>Echinacea</taxon>
        <taxon>Camarodonta</taxon>
        <taxon>Echinidea</taxon>
        <taxon>Strongylocentrotidae</taxon>
        <taxon>Strongylocentrotus</taxon>
    </lineage>
</organism>
<dbReference type="OrthoDB" id="10037617at2759"/>
<reference evidence="8" key="1">
    <citation type="submission" date="2015-02" db="EMBL/GenBank/DDBJ databases">
        <title>Genome sequencing for Strongylocentrotus purpuratus.</title>
        <authorList>
            <person name="Murali S."/>
            <person name="Liu Y."/>
            <person name="Vee V."/>
            <person name="English A."/>
            <person name="Wang M."/>
            <person name="Skinner E."/>
            <person name="Han Y."/>
            <person name="Muzny D.M."/>
            <person name="Worley K.C."/>
            <person name="Gibbs R.A."/>
        </authorList>
    </citation>
    <scope>NUCLEOTIDE SEQUENCE</scope>
</reference>
<dbReference type="KEGG" id="spu:105436724"/>
<feature type="transmembrane region" description="Helical" evidence="5">
    <location>
        <begin position="62"/>
        <end position="90"/>
    </location>
</feature>
<dbReference type="PANTHER" id="PTHR45698:SF1">
    <property type="entry name" value="TRACE AMINE-ASSOCIATED RECEPTOR 13C-LIKE"/>
    <property type="match status" value="1"/>
</dbReference>
<accession>A0A7M7HHZ1</accession>
<dbReference type="GO" id="GO:0016020">
    <property type="term" value="C:membrane"/>
    <property type="evidence" value="ECO:0007669"/>
    <property type="project" value="UniProtKB-SubCell"/>
</dbReference>
<evidence type="ECO:0000313" key="8">
    <source>
        <dbReference type="Proteomes" id="UP000007110"/>
    </source>
</evidence>
<feature type="transmembrane region" description="Helical" evidence="5">
    <location>
        <begin position="204"/>
        <end position="230"/>
    </location>
</feature>
<evidence type="ECO:0000259" key="6">
    <source>
        <dbReference type="PROSITE" id="PS50262"/>
    </source>
</evidence>
<feature type="transmembrane region" description="Helical" evidence="5">
    <location>
        <begin position="148"/>
        <end position="170"/>
    </location>
</feature>
<feature type="transmembrane region" description="Helical" evidence="5">
    <location>
        <begin position="102"/>
        <end position="128"/>
    </location>
</feature>
<reference evidence="7" key="2">
    <citation type="submission" date="2021-01" db="UniProtKB">
        <authorList>
            <consortium name="EnsemblMetazoa"/>
        </authorList>
    </citation>
    <scope>IDENTIFICATION</scope>
</reference>
<dbReference type="EnsemblMetazoa" id="XM_011662574">
    <property type="protein sequence ID" value="XP_011660876"/>
    <property type="gene ID" value="LOC105436724"/>
</dbReference>
<dbReference type="SUPFAM" id="SSF81321">
    <property type="entry name" value="Family A G protein-coupled receptor-like"/>
    <property type="match status" value="1"/>
</dbReference>
<comment type="subcellular location">
    <subcellularLocation>
        <location evidence="1">Membrane</location>
    </subcellularLocation>
</comment>
<dbReference type="InterPro" id="IPR000276">
    <property type="entry name" value="GPCR_Rhodpsn"/>
</dbReference>
<dbReference type="Pfam" id="PF00001">
    <property type="entry name" value="7tm_1"/>
    <property type="match status" value="1"/>
</dbReference>
<dbReference type="PROSITE" id="PS50262">
    <property type="entry name" value="G_PROTEIN_RECEP_F1_2"/>
    <property type="match status" value="1"/>
</dbReference>
<dbReference type="PANTHER" id="PTHR45698">
    <property type="entry name" value="TRACE AMINE-ASSOCIATED RECEPTOR 19N-RELATED"/>
    <property type="match status" value="1"/>
</dbReference>
<dbReference type="GO" id="GO:0004930">
    <property type="term" value="F:G protein-coupled receptor activity"/>
    <property type="evidence" value="ECO:0007669"/>
    <property type="project" value="InterPro"/>
</dbReference>
<dbReference type="InterPro" id="IPR017452">
    <property type="entry name" value="GPCR_Rhodpsn_7TM"/>
</dbReference>
<evidence type="ECO:0000256" key="5">
    <source>
        <dbReference type="SAM" id="Phobius"/>
    </source>
</evidence>
<feature type="domain" description="G-protein coupled receptors family 1 profile" evidence="6">
    <location>
        <begin position="1"/>
        <end position="258"/>
    </location>
</feature>
<dbReference type="PRINTS" id="PR00237">
    <property type="entry name" value="GPCRRHODOPSN"/>
</dbReference>
<dbReference type="GeneID" id="105436724"/>
<protein>
    <recommendedName>
        <fullName evidence="6">G-protein coupled receptors family 1 profile domain-containing protein</fullName>
    </recommendedName>
</protein>
<name>A0A7M7HHZ1_STRPU</name>
<evidence type="ECO:0000256" key="3">
    <source>
        <dbReference type="ARBA" id="ARBA00022989"/>
    </source>
</evidence>
<dbReference type="CDD" id="cd00637">
    <property type="entry name" value="7tm_classA_rhodopsin-like"/>
    <property type="match status" value="1"/>
</dbReference>
<keyword evidence="2 5" id="KW-0812">Transmembrane</keyword>
<dbReference type="AlphaFoldDB" id="A0A7M7HHZ1"/>
<proteinExistence type="predicted"/>
<dbReference type="SMART" id="SM01381">
    <property type="entry name" value="7TM_GPCR_Srsx"/>
    <property type="match status" value="1"/>
</dbReference>
<dbReference type="InParanoid" id="A0A7M7HHZ1"/>
<evidence type="ECO:0000313" key="7">
    <source>
        <dbReference type="EnsemblMetazoa" id="XP_011660876"/>
    </source>
</evidence>
<dbReference type="Gene3D" id="1.20.1070.10">
    <property type="entry name" value="Rhodopsin 7-helix transmembrane proteins"/>
    <property type="match status" value="1"/>
</dbReference>
<keyword evidence="8" id="KW-1185">Reference proteome</keyword>
<dbReference type="OMA" id="ICWGPNT"/>
<evidence type="ECO:0000256" key="2">
    <source>
        <dbReference type="ARBA" id="ARBA00022692"/>
    </source>
</evidence>
<feature type="transmembrane region" description="Helical" evidence="5">
    <location>
        <begin position="20"/>
        <end position="42"/>
    </location>
</feature>
<sequence length="304" mass="34257">MLVMLVIWQRRAMNRSTDTLIAALAMADFLTSIFILPLPVAVSVPSSFLGEIYCRLIYDGFFMWWAVGVSIYTLALISVERLIAVMYPIYFNRYFTRGKTSIAVVVVWLWVILLTLNLILTCTVDGVIHACALSFSPAVGQFLGIKVFLTYFIIPAIVMILAQAVTAVILHRKSTKFMEGNVQKNRSNPSHNLLTAKNRVIKMLFVVVLIFIICWGPNTIAYFLFNFGFISRSFAFSNTNRILTLLAFYNSCLNPIVYTVRHPGFREAIRGLFTGSKIHGGALFESKSDQKVLPRGKKDAEDQI</sequence>
<keyword evidence="4 5" id="KW-0472">Membrane</keyword>
<dbReference type="FunCoup" id="A0A7M7HHZ1">
    <property type="interactions" value="767"/>
</dbReference>